<reference evidence="2 3" key="1">
    <citation type="submission" date="2020-08" db="EMBL/GenBank/DDBJ databases">
        <authorList>
            <person name="Koutsovoulos G."/>
            <person name="Danchin GJ E."/>
        </authorList>
    </citation>
    <scope>NUCLEOTIDE SEQUENCE [LARGE SCALE GENOMIC DNA]</scope>
</reference>
<accession>A0A6V7V490</accession>
<organism evidence="2 3">
    <name type="scientific">Meloidogyne enterolobii</name>
    <name type="common">Root-knot nematode worm</name>
    <name type="synonym">Meloidogyne mayaguensis</name>
    <dbReference type="NCBI Taxonomy" id="390850"/>
    <lineage>
        <taxon>Eukaryota</taxon>
        <taxon>Metazoa</taxon>
        <taxon>Ecdysozoa</taxon>
        <taxon>Nematoda</taxon>
        <taxon>Chromadorea</taxon>
        <taxon>Rhabditida</taxon>
        <taxon>Tylenchina</taxon>
        <taxon>Tylenchomorpha</taxon>
        <taxon>Tylenchoidea</taxon>
        <taxon>Meloidogynidae</taxon>
        <taxon>Meloidogyninae</taxon>
        <taxon>Meloidogyne</taxon>
    </lineage>
</organism>
<sequence length="120" mass="13675">MIFPKNSHFSDVPFPLPIERKEHEKAEKNEIFRKKTFSGPCAFTSLRASVVERIVSLTKIILIQKNFFKNKNAFLSGTGYPSPSIFTFLLFIFFVLPPPIFFPYPLLSPNPPLSSPQIAN</sequence>
<feature type="transmembrane region" description="Helical" evidence="1">
    <location>
        <begin position="85"/>
        <end position="106"/>
    </location>
</feature>
<evidence type="ECO:0000313" key="3">
    <source>
        <dbReference type="Proteomes" id="UP000580250"/>
    </source>
</evidence>
<keyword evidence="1" id="KW-1133">Transmembrane helix</keyword>
<keyword evidence="1" id="KW-0812">Transmembrane</keyword>
<gene>
    <name evidence="2" type="ORF">MENT_LOCUS20926</name>
</gene>
<dbReference type="EMBL" id="CAJEWN010000155">
    <property type="protein sequence ID" value="CAD2169587.1"/>
    <property type="molecule type" value="Genomic_DNA"/>
</dbReference>
<name>A0A6V7V490_MELEN</name>
<proteinExistence type="predicted"/>
<protein>
    <submittedName>
        <fullName evidence="2">Uncharacterized protein</fullName>
    </submittedName>
</protein>
<keyword evidence="1" id="KW-0472">Membrane</keyword>
<evidence type="ECO:0000313" key="2">
    <source>
        <dbReference type="EMBL" id="CAD2169587.1"/>
    </source>
</evidence>
<dbReference type="AlphaFoldDB" id="A0A6V7V490"/>
<evidence type="ECO:0000256" key="1">
    <source>
        <dbReference type="SAM" id="Phobius"/>
    </source>
</evidence>
<dbReference type="Proteomes" id="UP000580250">
    <property type="component" value="Unassembled WGS sequence"/>
</dbReference>
<comment type="caution">
    <text evidence="2">The sequence shown here is derived from an EMBL/GenBank/DDBJ whole genome shotgun (WGS) entry which is preliminary data.</text>
</comment>